<proteinExistence type="predicted"/>
<dbReference type="EMBL" id="CDOK01000139">
    <property type="protein sequence ID" value="CEN50965.1"/>
    <property type="molecule type" value="Genomic_DNA"/>
</dbReference>
<sequence>MPTFQIDINPKVTENEIPTNHIEWIYNGTNIDHDKLSLNRTIHYNDDNKGKIEVQARTGNPMAEKYKKVNVQWVEERRRDASFMTPAVNHTIQTLNKDVLDRLQKTVNQMTKTLGIDDLKVEINPIKIKGETYNEQDKDSRHYFEVLEGSVNGGLSLNAEVLAYPVILKILNIKNVSKVGMYINPKIEFAIAGGGIKRKIAETQKLVKKSNIF</sequence>
<organism evidence="1 2">
    <name type="scientific">Capnocytophaga canimorsus</name>
    <dbReference type="NCBI Taxonomy" id="28188"/>
    <lineage>
        <taxon>Bacteria</taxon>
        <taxon>Pseudomonadati</taxon>
        <taxon>Bacteroidota</taxon>
        <taxon>Flavobacteriia</taxon>
        <taxon>Flavobacteriales</taxon>
        <taxon>Flavobacteriaceae</taxon>
        <taxon>Capnocytophaga</taxon>
    </lineage>
</organism>
<protein>
    <submittedName>
        <fullName evidence="1">Uncharacterized protein</fullName>
    </submittedName>
</protein>
<dbReference type="AlphaFoldDB" id="A0A0B7IGI6"/>
<name>A0A0B7IGI6_9FLAO</name>
<dbReference type="Proteomes" id="UP000039370">
    <property type="component" value="Unassembled WGS sequence"/>
</dbReference>
<gene>
    <name evidence="1" type="ORF">CCAN11_2230006</name>
</gene>
<accession>A0A0B7IGI6</accession>
<evidence type="ECO:0000313" key="1">
    <source>
        <dbReference type="EMBL" id="CEN50965.1"/>
    </source>
</evidence>
<evidence type="ECO:0000313" key="2">
    <source>
        <dbReference type="Proteomes" id="UP000039370"/>
    </source>
</evidence>
<reference evidence="2" key="1">
    <citation type="submission" date="2015-01" db="EMBL/GenBank/DDBJ databases">
        <authorList>
            <person name="MANFREDI Pablo"/>
        </authorList>
    </citation>
    <scope>NUCLEOTIDE SEQUENCE [LARGE SCALE GENOMIC DNA]</scope>
    <source>
        <strain evidence="2">Cc11</strain>
    </source>
</reference>